<organism evidence="2 3">
    <name type="scientific">Acropora cervicornis</name>
    <name type="common">Staghorn coral</name>
    <dbReference type="NCBI Taxonomy" id="6130"/>
    <lineage>
        <taxon>Eukaryota</taxon>
        <taxon>Metazoa</taxon>
        <taxon>Cnidaria</taxon>
        <taxon>Anthozoa</taxon>
        <taxon>Hexacorallia</taxon>
        <taxon>Scleractinia</taxon>
        <taxon>Astrocoeniina</taxon>
        <taxon>Acroporidae</taxon>
        <taxon>Acropora</taxon>
    </lineage>
</organism>
<comment type="caution">
    <text evidence="2">The sequence shown here is derived from an EMBL/GenBank/DDBJ whole genome shotgun (WGS) entry which is preliminary data.</text>
</comment>
<reference evidence="2" key="1">
    <citation type="journal article" date="2023" name="G3 (Bethesda)">
        <title>Whole genome assembly and annotation of the endangered Caribbean coral Acropora cervicornis.</title>
        <authorList>
            <person name="Selwyn J.D."/>
            <person name="Vollmer S.V."/>
        </authorList>
    </citation>
    <scope>NUCLEOTIDE SEQUENCE</scope>
    <source>
        <strain evidence="2">K2</strain>
    </source>
</reference>
<evidence type="ECO:0000313" key="2">
    <source>
        <dbReference type="EMBL" id="KAK2553531.1"/>
    </source>
</evidence>
<dbReference type="Proteomes" id="UP001249851">
    <property type="component" value="Unassembled WGS sequence"/>
</dbReference>
<proteinExistence type="predicted"/>
<evidence type="ECO:0000313" key="3">
    <source>
        <dbReference type="Proteomes" id="UP001249851"/>
    </source>
</evidence>
<feature type="region of interest" description="Disordered" evidence="1">
    <location>
        <begin position="80"/>
        <end position="99"/>
    </location>
</feature>
<accession>A0AAD9UXH1</accession>
<keyword evidence="3" id="KW-1185">Reference proteome</keyword>
<reference evidence="2" key="2">
    <citation type="journal article" date="2023" name="Science">
        <title>Genomic signatures of disease resistance in endangered staghorn corals.</title>
        <authorList>
            <person name="Vollmer S.V."/>
            <person name="Selwyn J.D."/>
            <person name="Despard B.A."/>
            <person name="Roesel C.L."/>
        </authorList>
    </citation>
    <scope>NUCLEOTIDE SEQUENCE</scope>
    <source>
        <strain evidence="2">K2</strain>
    </source>
</reference>
<protein>
    <submittedName>
        <fullName evidence="2">Uncharacterized protein</fullName>
    </submittedName>
</protein>
<dbReference type="AlphaFoldDB" id="A0AAD9UXH1"/>
<gene>
    <name evidence="2" type="ORF">P5673_025016</name>
</gene>
<dbReference type="EMBL" id="JARQWQ010000076">
    <property type="protein sequence ID" value="KAK2553531.1"/>
    <property type="molecule type" value="Genomic_DNA"/>
</dbReference>
<name>A0AAD9UXH1_ACRCE</name>
<sequence length="238" mass="27240">MVEVMVADWLSPTPSTSTCHNDQDEDAMWDDKLEALVDEIEEGLRDEEGMFDANDDEMTEISERMTYSAELLRNETLMEATLPKDKTEEHDASEDSDNKPLYPTATVAVGTIVVLLALFTIKHNLPAEALGNLLSLISLALPSSHCLPNTVNKFKNYFKKLRNPLRLHYYCSFCLQYIERKTLTLCPNGRCLHDLTAKNSVAYFLEIPILEQLRTFFTRPTFYEDLQYGNKNQQCGHF</sequence>
<evidence type="ECO:0000256" key="1">
    <source>
        <dbReference type="SAM" id="MobiDB-lite"/>
    </source>
</evidence>